<dbReference type="AlphaFoldDB" id="A0AB33IP08"/>
<dbReference type="InterPro" id="IPR032508">
    <property type="entry name" value="FecR_C"/>
</dbReference>
<evidence type="ECO:0000259" key="3">
    <source>
        <dbReference type="Pfam" id="PF16344"/>
    </source>
</evidence>
<dbReference type="Gene3D" id="2.60.120.1440">
    <property type="match status" value="1"/>
</dbReference>
<feature type="domain" description="Protein FecR C-terminal" evidence="3">
    <location>
        <begin position="263"/>
        <end position="322"/>
    </location>
</feature>
<reference evidence="4" key="1">
    <citation type="submission" date="2024-07" db="EMBL/GenBank/DDBJ databases">
        <title>Complete genome sequence of Prevotella sp. YM-2024 GTC17253.</title>
        <authorList>
            <person name="Hayashi M."/>
            <person name="Muto Y."/>
            <person name="Tanaka K."/>
            <person name="Niwa H."/>
        </authorList>
    </citation>
    <scope>NUCLEOTIDE SEQUENCE</scope>
    <source>
        <strain evidence="4">GTC17253</strain>
    </source>
</reference>
<dbReference type="GO" id="GO:0016989">
    <property type="term" value="F:sigma factor antagonist activity"/>
    <property type="evidence" value="ECO:0007669"/>
    <property type="project" value="TreeGrafter"/>
</dbReference>
<name>A0AB33IP08_9BACT</name>
<protein>
    <submittedName>
        <fullName evidence="4">FecR domain-containing protein</fullName>
    </submittedName>
</protein>
<dbReference type="PIRSF" id="PIRSF018266">
    <property type="entry name" value="FecR"/>
    <property type="match status" value="1"/>
</dbReference>
<evidence type="ECO:0000313" key="4">
    <source>
        <dbReference type="EMBL" id="BFO71184.1"/>
    </source>
</evidence>
<proteinExistence type="predicted"/>
<sequence>MSESEKPNIEYLLPLYMEGKLDEQQVQQVETWLNESDDHQHIAQNMDRAYQALDNLYIAEHTDTEQALKRLNNRLWRTRMETAMRKIERVAAILFIPLLLSAAVMFYQNYRSHSVEMLSVATNPGMTATALLPDGTKVTLNSNSRLTYPAQFDGDERQVSLSGEAYFDVSKDQKHPFIVKTPYDAHVKVYGTHFNLEIDNETHQVISTLVEGSIGLNYMTPSRQWNERRIHPGQQIVYSANEHQARVFDTETDVATSWKDGMLIFRNTPLTAVLRSLSKRFDINFIVRHPSVYHNRFTGTLKRQRLERILEILSISSNMKFRYVPNADIEKQAQTIEIY</sequence>
<dbReference type="PANTHER" id="PTHR30273:SF2">
    <property type="entry name" value="PROTEIN FECR"/>
    <property type="match status" value="1"/>
</dbReference>
<keyword evidence="1" id="KW-0812">Transmembrane</keyword>
<evidence type="ECO:0000259" key="2">
    <source>
        <dbReference type="Pfam" id="PF04773"/>
    </source>
</evidence>
<keyword evidence="1" id="KW-0472">Membrane</keyword>
<feature type="domain" description="FecR protein" evidence="2">
    <location>
        <begin position="120"/>
        <end position="214"/>
    </location>
</feature>
<keyword evidence="1" id="KW-1133">Transmembrane helix</keyword>
<evidence type="ECO:0000256" key="1">
    <source>
        <dbReference type="SAM" id="Phobius"/>
    </source>
</evidence>
<gene>
    <name evidence="4" type="ORF">GTC17253_11500</name>
</gene>
<dbReference type="EMBL" id="AP035785">
    <property type="protein sequence ID" value="BFO71184.1"/>
    <property type="molecule type" value="Genomic_DNA"/>
</dbReference>
<dbReference type="Gene3D" id="3.55.50.30">
    <property type="match status" value="1"/>
</dbReference>
<dbReference type="Pfam" id="PF16344">
    <property type="entry name" value="FecR_C"/>
    <property type="match status" value="1"/>
</dbReference>
<dbReference type="Pfam" id="PF04773">
    <property type="entry name" value="FecR"/>
    <property type="match status" value="1"/>
</dbReference>
<feature type="transmembrane region" description="Helical" evidence="1">
    <location>
        <begin position="87"/>
        <end position="107"/>
    </location>
</feature>
<organism evidence="4">
    <name type="scientific">Prevotella sp. GTC17253</name>
    <dbReference type="NCBI Taxonomy" id="3236793"/>
    <lineage>
        <taxon>Bacteria</taxon>
        <taxon>Pseudomonadati</taxon>
        <taxon>Bacteroidota</taxon>
        <taxon>Bacteroidia</taxon>
        <taxon>Bacteroidales</taxon>
        <taxon>Prevotellaceae</taxon>
        <taxon>Prevotella</taxon>
    </lineage>
</organism>
<dbReference type="PANTHER" id="PTHR30273">
    <property type="entry name" value="PERIPLASMIC SIGNAL SENSOR AND SIGMA FACTOR ACTIVATOR FECR-RELATED"/>
    <property type="match status" value="1"/>
</dbReference>
<accession>A0AB33IP08</accession>
<dbReference type="InterPro" id="IPR006860">
    <property type="entry name" value="FecR"/>
</dbReference>
<dbReference type="InterPro" id="IPR012373">
    <property type="entry name" value="Ferrdict_sens_TM"/>
</dbReference>